<name>A0ABV5RJL2_9ACTN</name>
<evidence type="ECO:0000313" key="2">
    <source>
        <dbReference type="EMBL" id="MFB9577983.1"/>
    </source>
</evidence>
<comment type="caution">
    <text evidence="2">The sequence shown here is derived from an EMBL/GenBank/DDBJ whole genome shotgun (WGS) entry which is preliminary data.</text>
</comment>
<accession>A0ABV5RJL2</accession>
<proteinExistence type="predicted"/>
<feature type="region of interest" description="Disordered" evidence="1">
    <location>
        <begin position="74"/>
        <end position="103"/>
    </location>
</feature>
<reference evidence="2 3" key="1">
    <citation type="submission" date="2024-09" db="EMBL/GenBank/DDBJ databases">
        <authorList>
            <person name="Sun Q."/>
            <person name="Mori K."/>
        </authorList>
    </citation>
    <scope>NUCLEOTIDE SEQUENCE [LARGE SCALE GENOMIC DNA]</scope>
    <source>
        <strain evidence="2 3">JCM 3331</strain>
    </source>
</reference>
<dbReference type="RefSeq" id="WP_345514452.1">
    <property type="nucleotide sequence ID" value="NZ_BAAAXD010000027.1"/>
</dbReference>
<evidence type="ECO:0000256" key="1">
    <source>
        <dbReference type="SAM" id="MobiDB-lite"/>
    </source>
</evidence>
<dbReference type="Proteomes" id="UP001589710">
    <property type="component" value="Unassembled WGS sequence"/>
</dbReference>
<evidence type="ECO:0000313" key="3">
    <source>
        <dbReference type="Proteomes" id="UP001589710"/>
    </source>
</evidence>
<protein>
    <submittedName>
        <fullName evidence="2">Uncharacterized protein</fullName>
    </submittedName>
</protein>
<gene>
    <name evidence="2" type="ORF">ACFFTL_38370</name>
</gene>
<organism evidence="2 3">
    <name type="scientific">Streptomyces yanii</name>
    <dbReference type="NCBI Taxonomy" id="78510"/>
    <lineage>
        <taxon>Bacteria</taxon>
        <taxon>Bacillati</taxon>
        <taxon>Actinomycetota</taxon>
        <taxon>Actinomycetes</taxon>
        <taxon>Kitasatosporales</taxon>
        <taxon>Streptomycetaceae</taxon>
        <taxon>Streptomyces</taxon>
    </lineage>
</organism>
<keyword evidence="3" id="KW-1185">Reference proteome</keyword>
<sequence>MSERAFPSTVVTGNPVRPEVFTGAGTVAELTALGKTAVVVPRHVGRKCGEYRQGRRSRAIARTPPLTRDEALRTWAGRMRPPPPRATLGVMATPPITIQPPTPSGARPVIVHINNRDERLGLAHSDHDLIVFLADAGLKDPKRILDNPAVVRWQGAAAHRYETA</sequence>
<dbReference type="EMBL" id="JBHMCG010000159">
    <property type="protein sequence ID" value="MFB9577983.1"/>
    <property type="molecule type" value="Genomic_DNA"/>
</dbReference>